<comment type="caution">
    <text evidence="4">The sequence shown here is derived from an EMBL/GenBank/DDBJ whole genome shotgun (WGS) entry which is preliminary data.</text>
</comment>
<dbReference type="NCBIfam" id="TIGR04183">
    <property type="entry name" value="Por_Secre_tail"/>
    <property type="match status" value="1"/>
</dbReference>
<evidence type="ECO:0000313" key="5">
    <source>
        <dbReference type="Proteomes" id="UP001593833"/>
    </source>
</evidence>
<dbReference type="Gene3D" id="2.60.40.10">
    <property type="entry name" value="Immunoglobulins"/>
    <property type="match status" value="1"/>
</dbReference>
<dbReference type="InterPro" id="IPR011050">
    <property type="entry name" value="Pectin_lyase_fold/virulence"/>
</dbReference>
<evidence type="ECO:0000313" key="4">
    <source>
        <dbReference type="EMBL" id="MFC1572935.1"/>
    </source>
</evidence>
<dbReference type="InterPro" id="IPR039448">
    <property type="entry name" value="Beta_helix"/>
</dbReference>
<keyword evidence="5" id="KW-1185">Reference proteome</keyword>
<dbReference type="PANTHER" id="PTHR11319">
    <property type="entry name" value="G PROTEIN-COUPLED RECEPTOR-RELATED"/>
    <property type="match status" value="1"/>
</dbReference>
<feature type="domain" description="Right handed beta helix" evidence="2">
    <location>
        <begin position="255"/>
        <end position="365"/>
    </location>
</feature>
<dbReference type="InterPro" id="IPR013783">
    <property type="entry name" value="Ig-like_fold"/>
</dbReference>
<gene>
    <name evidence="4" type="ORF">ACFL6M_04975</name>
</gene>
<dbReference type="InterPro" id="IPR025965">
    <property type="entry name" value="FlgD/Vpr_Ig-like"/>
</dbReference>
<feature type="domain" description="FlgD/Vpr Ig-like" evidence="3">
    <location>
        <begin position="509"/>
        <end position="557"/>
    </location>
</feature>
<dbReference type="Pfam" id="PF03785">
    <property type="entry name" value="Peptidase_C25_C"/>
    <property type="match status" value="1"/>
</dbReference>
<feature type="domain" description="Peptidase C25 Ig-like" evidence="1">
    <location>
        <begin position="30"/>
        <end position="110"/>
    </location>
</feature>
<dbReference type="InterPro" id="IPR005536">
    <property type="entry name" value="Peptidase_C25_Ig-like_domain"/>
</dbReference>
<organism evidence="4 5">
    <name type="scientific">Eiseniibacteriota bacterium</name>
    <dbReference type="NCBI Taxonomy" id="2212470"/>
    <lineage>
        <taxon>Bacteria</taxon>
        <taxon>Candidatus Eiseniibacteriota</taxon>
    </lineage>
</organism>
<dbReference type="Gene3D" id="2.60.40.4070">
    <property type="match status" value="1"/>
</dbReference>
<proteinExistence type="predicted"/>
<sequence>MAEHPDVGYREFVTWIVFGDPSLYVRTKAPDSMTVSHAGQLAENQQGYLVEVPWIEGALCALYADTTLYGSVLTDAAGNGLIALDSTPLAPDTLLLTVTASNKVTYIDTVLVTQPTCIAKPDGSGDYATIQGAIDSVEVGTVIGLANGVFTGEGNRNLKDRSKAIKIMSLSGNPEQCIIDCQSSERDYTCGFFFQYRGGRESILSGITIRNAWGGGVEAGGAILCFHSSPTIVNCVLSDNVTHDPTGEWGVGGAMFCYEYAAPAVANCVFMGNSSNCGGGLFCDLESSPTITDCIFTANSADSLGGAIMCVRESSPTIANCLFLNNSADSLGGAIVCLDSSPTISHCTFAYNVADAGAGILVDEDCAIAVESTIIAYCAEGEAIACMAGECTVQLDCCDVYANAGGDYVGPISDMLGFDGNISQDPSFCMGLNPELPYTVSGDSPCAPYYNPVCGVVGSRPMGCEWVDEWVDVQPPSGEANARRVLLSVEPNPSSGAQVVEYQIGYGTGLSSVSLNIFDASGRLVRELAETNQSPGVYRVAWDGNNRFGDPVDAGLYFCRLRSGGVEVTRTLVVVK</sequence>
<protein>
    <submittedName>
        <fullName evidence="4">Right-handed parallel beta-helix repeat-containing protein</fullName>
    </submittedName>
</protein>
<dbReference type="Pfam" id="PF13860">
    <property type="entry name" value="FlgD_ig"/>
    <property type="match status" value="1"/>
</dbReference>
<dbReference type="SUPFAM" id="SSF51126">
    <property type="entry name" value="Pectin lyase-like"/>
    <property type="match status" value="1"/>
</dbReference>
<dbReference type="PANTHER" id="PTHR11319:SF35">
    <property type="entry name" value="OUTER MEMBRANE PROTEIN PMPC-RELATED"/>
    <property type="match status" value="1"/>
</dbReference>
<reference evidence="4 5" key="1">
    <citation type="submission" date="2024-09" db="EMBL/GenBank/DDBJ databases">
        <authorList>
            <person name="D'Angelo T."/>
        </authorList>
    </citation>
    <scope>NUCLEOTIDE SEQUENCE [LARGE SCALE GENOMIC DNA]</scope>
    <source>
        <strain evidence="4">SAG AM-320-E07</strain>
    </source>
</reference>
<dbReference type="Proteomes" id="UP001593833">
    <property type="component" value="Unassembled WGS sequence"/>
</dbReference>
<dbReference type="EMBL" id="JBHPKH010000052">
    <property type="protein sequence ID" value="MFC1572935.1"/>
    <property type="molecule type" value="Genomic_DNA"/>
</dbReference>
<name>A0ABV6YKT2_UNCEI</name>
<evidence type="ECO:0000259" key="1">
    <source>
        <dbReference type="Pfam" id="PF03785"/>
    </source>
</evidence>
<dbReference type="Gene3D" id="2.160.20.10">
    <property type="entry name" value="Single-stranded right-handed beta-helix, Pectin lyase-like"/>
    <property type="match status" value="1"/>
</dbReference>
<evidence type="ECO:0000259" key="2">
    <source>
        <dbReference type="Pfam" id="PF13229"/>
    </source>
</evidence>
<dbReference type="InterPro" id="IPR012334">
    <property type="entry name" value="Pectin_lyas_fold"/>
</dbReference>
<dbReference type="Pfam" id="PF13229">
    <property type="entry name" value="Beta_helix"/>
    <property type="match status" value="1"/>
</dbReference>
<dbReference type="InterPro" id="IPR026444">
    <property type="entry name" value="Secre_tail"/>
</dbReference>
<evidence type="ECO:0000259" key="3">
    <source>
        <dbReference type="Pfam" id="PF13860"/>
    </source>
</evidence>
<accession>A0ABV6YKT2</accession>